<dbReference type="KEGG" id="bml:BMA10229_0413"/>
<protein>
    <submittedName>
        <fullName evidence="1">Uncharacterized protein</fullName>
    </submittedName>
</protein>
<evidence type="ECO:0000313" key="2">
    <source>
        <dbReference type="Proteomes" id="UP000002283"/>
    </source>
</evidence>
<dbReference type="AlphaFoldDB" id="A2RX17"/>
<organism evidence="1 2">
    <name type="scientific">Burkholderia mallei (strain NCTC 10229)</name>
    <dbReference type="NCBI Taxonomy" id="412022"/>
    <lineage>
        <taxon>Bacteria</taxon>
        <taxon>Pseudomonadati</taxon>
        <taxon>Pseudomonadota</taxon>
        <taxon>Betaproteobacteria</taxon>
        <taxon>Burkholderiales</taxon>
        <taxon>Burkholderiaceae</taxon>
        <taxon>Burkholderia</taxon>
        <taxon>pseudomallei group</taxon>
    </lineage>
</organism>
<dbReference type="RefSeq" id="WP_011832007.1">
    <property type="nucleotide sequence ID" value="NC_008835.1"/>
</dbReference>
<gene>
    <name evidence="1" type="ordered locus">BMA10229_0413</name>
</gene>
<sequence>MPARNFALAERFREDFVSFDAARAAAFSDWPAISRFRFNGASSGLFSIALKFICDCPIPIETTRRRSRVPADIGVGIDAREAAGPASARAGCVRFPPRIFACAARAFAAIP</sequence>
<name>A2RX17_BURM9</name>
<proteinExistence type="predicted"/>
<evidence type="ECO:0000313" key="1">
    <source>
        <dbReference type="EMBL" id="ABM98724.1"/>
    </source>
</evidence>
<dbReference type="HOGENOM" id="CLU_2153592_0_0_4"/>
<accession>A2RX17</accession>
<dbReference type="Proteomes" id="UP000002283">
    <property type="component" value="Chromosome II"/>
</dbReference>
<reference evidence="1 2" key="1">
    <citation type="submission" date="2007-01" db="EMBL/GenBank/DDBJ databases">
        <authorList>
            <person name="DeShazer D."/>
            <person name="Woods D.E."/>
            <person name="Nierman W.C."/>
        </authorList>
    </citation>
    <scope>NUCLEOTIDE SEQUENCE [LARGE SCALE GENOMIC DNA]</scope>
    <source>
        <strain evidence="1 2">NCTC 10229</strain>
    </source>
</reference>
<dbReference type="EMBL" id="CP000545">
    <property type="protein sequence ID" value="ABM98724.1"/>
    <property type="molecule type" value="Genomic_DNA"/>
</dbReference>